<dbReference type="NCBIfam" id="TIGR03086">
    <property type="entry name" value="TIGR03086 family metal-binding protein"/>
    <property type="match status" value="1"/>
</dbReference>
<dbReference type="InterPro" id="IPR034660">
    <property type="entry name" value="DinB/YfiT-like"/>
</dbReference>
<proteinExistence type="predicted"/>
<evidence type="ECO:0000313" key="3">
    <source>
        <dbReference type="Proteomes" id="UP000539313"/>
    </source>
</evidence>
<name>A0A7W3RC77_9ACTN</name>
<accession>A0A7W3RC77</accession>
<dbReference type="SUPFAM" id="SSF109854">
    <property type="entry name" value="DinB/YfiT-like putative metalloenzymes"/>
    <property type="match status" value="1"/>
</dbReference>
<dbReference type="EMBL" id="JACJII010000001">
    <property type="protein sequence ID" value="MBA9007559.1"/>
    <property type="molecule type" value="Genomic_DNA"/>
</dbReference>
<dbReference type="InterPro" id="IPR017517">
    <property type="entry name" value="Maleyloyr_isom"/>
</dbReference>
<sequence length="184" mass="19394">MNAGLALLERAVGYTLGSLLAVTPAVMSRPTPCRDWDLRALLDHMNDSLQALCEAADLGHMALDPSPGPADDPVTALRERACRLLGTWTAAPARGDIAIADLPLATHVVTTAGAVEITVHGWDVARACDLDHPIPTALAADLLPLTSFLVTEADRPARFAPPLSPPLDATPADRLLAHLGRTPR</sequence>
<evidence type="ECO:0000313" key="2">
    <source>
        <dbReference type="EMBL" id="MBA9007559.1"/>
    </source>
</evidence>
<dbReference type="GO" id="GO:0046872">
    <property type="term" value="F:metal ion binding"/>
    <property type="evidence" value="ECO:0007669"/>
    <property type="project" value="InterPro"/>
</dbReference>
<dbReference type="Pfam" id="PF11716">
    <property type="entry name" value="MDMPI_N"/>
    <property type="match status" value="1"/>
</dbReference>
<dbReference type="RefSeq" id="WP_182708087.1">
    <property type="nucleotide sequence ID" value="NZ_JACJII010000001.1"/>
</dbReference>
<reference evidence="2 3" key="1">
    <citation type="submission" date="2020-08" db="EMBL/GenBank/DDBJ databases">
        <title>Sequencing the genomes of 1000 actinobacteria strains.</title>
        <authorList>
            <person name="Klenk H.-P."/>
        </authorList>
    </citation>
    <scope>NUCLEOTIDE SEQUENCE [LARGE SCALE GENOMIC DNA]</scope>
    <source>
        <strain evidence="2 3">DSM 45823</strain>
    </source>
</reference>
<dbReference type="InterPro" id="IPR024344">
    <property type="entry name" value="MDMPI_metal-binding"/>
</dbReference>
<gene>
    <name evidence="2" type="ORF">HNR21_006441</name>
</gene>
<dbReference type="NCBIfam" id="TIGR03083">
    <property type="entry name" value="maleylpyruvate isomerase family mycothiol-dependent enzyme"/>
    <property type="match status" value="1"/>
</dbReference>
<dbReference type="InterPro" id="IPR017520">
    <property type="entry name" value="CHP03086"/>
</dbReference>
<feature type="domain" description="Mycothiol-dependent maleylpyruvate isomerase metal-binding" evidence="1">
    <location>
        <begin position="20"/>
        <end position="125"/>
    </location>
</feature>
<protein>
    <submittedName>
        <fullName evidence="2">Uncharacterized protein (TIGR03086 family)</fullName>
    </submittedName>
</protein>
<organism evidence="2 3">
    <name type="scientific">Thermomonospora cellulosilytica</name>
    <dbReference type="NCBI Taxonomy" id="1411118"/>
    <lineage>
        <taxon>Bacteria</taxon>
        <taxon>Bacillati</taxon>
        <taxon>Actinomycetota</taxon>
        <taxon>Actinomycetes</taxon>
        <taxon>Streptosporangiales</taxon>
        <taxon>Thermomonosporaceae</taxon>
        <taxon>Thermomonospora</taxon>
    </lineage>
</organism>
<dbReference type="Gene3D" id="1.20.120.450">
    <property type="entry name" value="dinb family like domain"/>
    <property type="match status" value="1"/>
</dbReference>
<comment type="caution">
    <text evidence="2">The sequence shown here is derived from an EMBL/GenBank/DDBJ whole genome shotgun (WGS) entry which is preliminary data.</text>
</comment>
<dbReference type="AlphaFoldDB" id="A0A7W3RC77"/>
<evidence type="ECO:0000259" key="1">
    <source>
        <dbReference type="Pfam" id="PF11716"/>
    </source>
</evidence>
<dbReference type="Proteomes" id="UP000539313">
    <property type="component" value="Unassembled WGS sequence"/>
</dbReference>
<keyword evidence="3" id="KW-1185">Reference proteome</keyword>